<evidence type="ECO:0000256" key="7">
    <source>
        <dbReference type="ARBA" id="ARBA00022692"/>
    </source>
</evidence>
<evidence type="ECO:0000259" key="12">
    <source>
        <dbReference type="Pfam" id="PF02687"/>
    </source>
</evidence>
<keyword evidence="9 11" id="KW-0472">Membrane</keyword>
<keyword evidence="8 11" id="KW-1133">Transmembrane helix</keyword>
<evidence type="ECO:0000256" key="3">
    <source>
        <dbReference type="ARBA" id="ARBA00011131"/>
    </source>
</evidence>
<evidence type="ECO:0000313" key="14">
    <source>
        <dbReference type="EMBL" id="MBO1625030.1"/>
    </source>
</evidence>
<dbReference type="Pfam" id="PF02687">
    <property type="entry name" value="FtsX"/>
    <property type="match status" value="1"/>
</dbReference>
<accession>A0ABS3NVX3</accession>
<dbReference type="RefSeq" id="WP_208017152.1">
    <property type="nucleotide sequence ID" value="NZ_CP127376.1"/>
</dbReference>
<keyword evidence="7 11" id="KW-0812">Transmembrane</keyword>
<comment type="caution">
    <text evidence="14">The sequence shown here is derived from an EMBL/GenBank/DDBJ whole genome shotgun (WGS) entry which is preliminary data.</text>
</comment>
<dbReference type="PANTHER" id="PTHR43738:SF1">
    <property type="entry name" value="HEMIN TRANSPORT SYSTEM PERMEASE PROTEIN HRTB-RELATED"/>
    <property type="match status" value="1"/>
</dbReference>
<evidence type="ECO:0000256" key="4">
    <source>
        <dbReference type="ARBA" id="ARBA00016962"/>
    </source>
</evidence>
<feature type="transmembrane region" description="Helical" evidence="11">
    <location>
        <begin position="233"/>
        <end position="255"/>
    </location>
</feature>
<evidence type="ECO:0000256" key="10">
    <source>
        <dbReference type="ARBA" id="ARBA00024973"/>
    </source>
</evidence>
<keyword evidence="15" id="KW-1185">Reference proteome</keyword>
<dbReference type="InterPro" id="IPR003838">
    <property type="entry name" value="ABC3_permease_C"/>
</dbReference>
<evidence type="ECO:0000256" key="1">
    <source>
        <dbReference type="ARBA" id="ARBA00004651"/>
    </source>
</evidence>
<dbReference type="InterPro" id="IPR025857">
    <property type="entry name" value="MacB_PCD"/>
</dbReference>
<organism evidence="14 15">
    <name type="scientific">Bacillus arachidis</name>
    <dbReference type="NCBI Taxonomy" id="2819290"/>
    <lineage>
        <taxon>Bacteria</taxon>
        <taxon>Bacillati</taxon>
        <taxon>Bacillota</taxon>
        <taxon>Bacilli</taxon>
        <taxon>Bacillales</taxon>
        <taxon>Bacillaceae</taxon>
        <taxon>Bacillus</taxon>
    </lineage>
</organism>
<evidence type="ECO:0000256" key="5">
    <source>
        <dbReference type="ARBA" id="ARBA00022448"/>
    </source>
</evidence>
<feature type="domain" description="MacB-like periplasmic core" evidence="13">
    <location>
        <begin position="27"/>
        <end position="213"/>
    </location>
</feature>
<dbReference type="Pfam" id="PF12704">
    <property type="entry name" value="MacB_PCD"/>
    <property type="match status" value="1"/>
</dbReference>
<comment type="function">
    <text evidence="10">Part of the ABC transporter complex hrt involved in hemin import. Responsible for the translocation of the substrate across the membrane.</text>
</comment>
<feature type="domain" description="ABC3 transporter permease C-terminal" evidence="12">
    <location>
        <begin position="235"/>
        <end position="344"/>
    </location>
</feature>
<evidence type="ECO:0000313" key="15">
    <source>
        <dbReference type="Proteomes" id="UP000677611"/>
    </source>
</evidence>
<dbReference type="EMBL" id="JAGDQJ010000007">
    <property type="protein sequence ID" value="MBO1625030.1"/>
    <property type="molecule type" value="Genomic_DNA"/>
</dbReference>
<feature type="transmembrane region" description="Helical" evidence="11">
    <location>
        <begin position="275"/>
        <end position="299"/>
    </location>
</feature>
<feature type="transmembrane region" description="Helical" evidence="11">
    <location>
        <begin position="319"/>
        <end position="339"/>
    </location>
</feature>
<evidence type="ECO:0000259" key="13">
    <source>
        <dbReference type="Pfam" id="PF12704"/>
    </source>
</evidence>
<comment type="subcellular location">
    <subcellularLocation>
        <location evidence="1">Cell membrane</location>
        <topology evidence="1">Multi-pass membrane protein</topology>
    </subcellularLocation>
</comment>
<dbReference type="InterPro" id="IPR051125">
    <property type="entry name" value="ABC-4/HrtB_transporter"/>
</dbReference>
<evidence type="ECO:0000256" key="9">
    <source>
        <dbReference type="ARBA" id="ARBA00023136"/>
    </source>
</evidence>
<keyword evidence="5" id="KW-0813">Transport</keyword>
<evidence type="ECO:0000256" key="8">
    <source>
        <dbReference type="ARBA" id="ARBA00022989"/>
    </source>
</evidence>
<gene>
    <name evidence="14" type="ORF">J4P90_07150</name>
</gene>
<sequence>MFLALKELKQSKLRYGLIGTIMMLLSFLVLIISGLANGLSHANASSFIEMKADKFIVSDDVDGKLLRSQIKKEDVDKVLAQVDAKDAIPMHIKVATFEKEGNSNKVDVAIFSSKQDSFIAPKVIEGKNGTLENNEVVVDESIKQKGIKLGDELVEPISKKTFKVVGFSQNQMFSHSPVVHMNENAWDAIALPHQKDYSVIALNTDKKIDNAKVIDKKEVLQSIPGYKEEQGTLTMIIGFLLAISALLIGVFFYVITLQKTHQLGVLKAIGTKNSYLAKTLVVQSIFLTGVALIIGIGLIFAVEAILPASMPFLLTTTTILQYIGVFILISILGTLISLYQVLKVDALEAIGGGM</sequence>
<dbReference type="Proteomes" id="UP000677611">
    <property type="component" value="Unassembled WGS sequence"/>
</dbReference>
<keyword evidence="6" id="KW-1003">Cell membrane</keyword>
<evidence type="ECO:0000256" key="6">
    <source>
        <dbReference type="ARBA" id="ARBA00022475"/>
    </source>
</evidence>
<comment type="similarity">
    <text evidence="2">Belongs to the ABC-4 integral membrane protein family. HrtB subfamily.</text>
</comment>
<feature type="transmembrane region" description="Helical" evidence="11">
    <location>
        <begin position="15"/>
        <end position="36"/>
    </location>
</feature>
<evidence type="ECO:0000256" key="11">
    <source>
        <dbReference type="SAM" id="Phobius"/>
    </source>
</evidence>
<protein>
    <recommendedName>
        <fullName evidence="4">Putative hemin transport system permease protein HrtB</fullName>
    </recommendedName>
</protein>
<evidence type="ECO:0000256" key="2">
    <source>
        <dbReference type="ARBA" id="ARBA00008697"/>
    </source>
</evidence>
<name>A0ABS3NVX3_9BACI</name>
<reference evidence="14 15" key="1">
    <citation type="submission" date="2021-03" db="EMBL/GenBank/DDBJ databases">
        <title>Identification of novel Bacillus strains.</title>
        <authorList>
            <person name="Xiao Z."/>
            <person name="Li Y."/>
            <person name="Shen J."/>
        </authorList>
    </citation>
    <scope>NUCLEOTIDE SEQUENCE [LARGE SCALE GENOMIC DNA]</scope>
    <source>
        <strain evidence="14 15">SY8</strain>
    </source>
</reference>
<comment type="subunit">
    <text evidence="3">The complex is composed of two ATP-binding proteins (HrtA), two transmembrane proteins (HrtB) and a solute-binding protein.</text>
</comment>
<proteinExistence type="inferred from homology"/>
<dbReference type="PANTHER" id="PTHR43738">
    <property type="entry name" value="ABC TRANSPORTER, MEMBRANE PROTEIN"/>
    <property type="match status" value="1"/>
</dbReference>